<proteinExistence type="predicted"/>
<evidence type="ECO:0000256" key="1">
    <source>
        <dbReference type="ARBA" id="ARBA00023015"/>
    </source>
</evidence>
<keyword evidence="4" id="KW-0804">Transcription</keyword>
<organism evidence="8">
    <name type="scientific">Lichtheimia ramosa</name>
    <dbReference type="NCBI Taxonomy" id="688394"/>
    <lineage>
        <taxon>Eukaryota</taxon>
        <taxon>Fungi</taxon>
        <taxon>Fungi incertae sedis</taxon>
        <taxon>Mucoromycota</taxon>
        <taxon>Mucoromycotina</taxon>
        <taxon>Mucoromycetes</taxon>
        <taxon>Mucorales</taxon>
        <taxon>Lichtheimiaceae</taxon>
        <taxon>Lichtheimia</taxon>
    </lineage>
</organism>
<dbReference type="SMART" id="SM00353">
    <property type="entry name" value="HLH"/>
    <property type="match status" value="1"/>
</dbReference>
<dbReference type="GO" id="GO:0046983">
    <property type="term" value="F:protein dimerization activity"/>
    <property type="evidence" value="ECO:0007669"/>
    <property type="project" value="InterPro"/>
</dbReference>
<evidence type="ECO:0000256" key="5">
    <source>
        <dbReference type="ARBA" id="ARBA00023242"/>
    </source>
</evidence>
<dbReference type="GO" id="GO:0003700">
    <property type="term" value="F:DNA-binding transcription factor activity"/>
    <property type="evidence" value="ECO:0007669"/>
    <property type="project" value="TreeGrafter"/>
</dbReference>
<keyword evidence="2" id="KW-0238">DNA-binding</keyword>
<dbReference type="SUPFAM" id="SSF47459">
    <property type="entry name" value="HLH, helix-loop-helix DNA-binding domain"/>
    <property type="match status" value="1"/>
</dbReference>
<dbReference type="AlphaFoldDB" id="A0A077W8K2"/>
<keyword evidence="3" id="KW-0010">Activator</keyword>
<dbReference type="GO" id="GO:0003677">
    <property type="term" value="F:DNA binding"/>
    <property type="evidence" value="ECO:0007669"/>
    <property type="project" value="UniProtKB-KW"/>
</dbReference>
<evidence type="ECO:0000256" key="2">
    <source>
        <dbReference type="ARBA" id="ARBA00023125"/>
    </source>
</evidence>
<feature type="domain" description="BHLH" evidence="7">
    <location>
        <begin position="95"/>
        <end position="147"/>
    </location>
</feature>
<dbReference type="GO" id="GO:0045944">
    <property type="term" value="P:positive regulation of transcription by RNA polymerase II"/>
    <property type="evidence" value="ECO:0007669"/>
    <property type="project" value="TreeGrafter"/>
</dbReference>
<reference evidence="8" key="1">
    <citation type="journal article" date="2014" name="Genome Announc.">
        <title>De novo whole-genome sequence and genome annotation of Lichtheimia ramosa.</title>
        <authorList>
            <person name="Linde J."/>
            <person name="Schwartze V."/>
            <person name="Binder U."/>
            <person name="Lass-Florl C."/>
            <person name="Voigt K."/>
            <person name="Horn F."/>
        </authorList>
    </citation>
    <scope>NUCLEOTIDE SEQUENCE</scope>
    <source>
        <strain evidence="8">JMRC FSU:6197</strain>
    </source>
</reference>
<evidence type="ECO:0000256" key="6">
    <source>
        <dbReference type="SAM" id="Coils"/>
    </source>
</evidence>
<dbReference type="PROSITE" id="PS50888">
    <property type="entry name" value="BHLH"/>
    <property type="match status" value="1"/>
</dbReference>
<evidence type="ECO:0000259" key="7">
    <source>
        <dbReference type="PROSITE" id="PS50888"/>
    </source>
</evidence>
<protein>
    <recommendedName>
        <fullName evidence="7">BHLH domain-containing protein</fullName>
    </recommendedName>
</protein>
<feature type="coiled-coil region" evidence="6">
    <location>
        <begin position="151"/>
        <end position="178"/>
    </location>
</feature>
<evidence type="ECO:0000313" key="8">
    <source>
        <dbReference type="EMBL" id="CDS02849.1"/>
    </source>
</evidence>
<dbReference type="InterPro" id="IPR036638">
    <property type="entry name" value="HLH_DNA-bd_sf"/>
</dbReference>
<dbReference type="GO" id="GO:0090575">
    <property type="term" value="C:RNA polymerase II transcription regulator complex"/>
    <property type="evidence" value="ECO:0007669"/>
    <property type="project" value="TreeGrafter"/>
</dbReference>
<dbReference type="PANTHER" id="PTHR10328:SF3">
    <property type="entry name" value="PROTEIN MAX"/>
    <property type="match status" value="1"/>
</dbReference>
<dbReference type="InterPro" id="IPR011598">
    <property type="entry name" value="bHLH_dom"/>
</dbReference>
<keyword evidence="6" id="KW-0175">Coiled coil</keyword>
<dbReference type="EMBL" id="LK023313">
    <property type="protein sequence ID" value="CDS02849.1"/>
    <property type="molecule type" value="Genomic_DNA"/>
</dbReference>
<name>A0A077W8K2_9FUNG</name>
<evidence type="ECO:0000256" key="3">
    <source>
        <dbReference type="ARBA" id="ARBA00023159"/>
    </source>
</evidence>
<sequence>MSSSSASQHSPNATTTQAAFYSDDPSSLCIPIDESYASSTMLQEMFLQQMQLVNSQETRDTAIPDPGVPLPVVKEEMSPQTKQSLRRRIRNAAPERRAVHNATERARRESLNGKFQLLATMLPNLQNFRKPSKSQIIEKALEWVEHTVYNEERYAWQMQQLEQENNWLREQLQKLGVEYQQYNNGQHHCLNTFDFIAFSSSKYHQCQ</sequence>
<evidence type="ECO:0000256" key="4">
    <source>
        <dbReference type="ARBA" id="ARBA00023163"/>
    </source>
</evidence>
<dbReference type="Pfam" id="PF00010">
    <property type="entry name" value="HLH"/>
    <property type="match status" value="1"/>
</dbReference>
<dbReference type="PANTHER" id="PTHR10328">
    <property type="entry name" value="PROTEIN MAX MYC-ASSOCIATED FACTOR X"/>
    <property type="match status" value="1"/>
</dbReference>
<gene>
    <name evidence="8" type="ORF">LRAMOSA00252</name>
</gene>
<accession>A0A077W8K2</accession>
<keyword evidence="1" id="KW-0805">Transcription regulation</keyword>
<keyword evidence="5" id="KW-0539">Nucleus</keyword>
<dbReference type="Gene3D" id="4.10.280.10">
    <property type="entry name" value="Helix-loop-helix DNA-binding domain"/>
    <property type="match status" value="1"/>
</dbReference>
<dbReference type="OrthoDB" id="8964853at2759"/>